<name>A0ABN6EI88_9BACT</name>
<reference evidence="3 4" key="1">
    <citation type="journal article" date="2022" name="Int. J. Syst. Evol. Microbiol.">
        <title>Prevotella herbatica sp. nov., a plant polysaccharide-decomposing anaerobic bacterium isolated from a methanogenic reactor.</title>
        <authorList>
            <person name="Uek A."/>
            <person name="Tonouchi A."/>
            <person name="Kaku N."/>
            <person name="Ueki K."/>
        </authorList>
    </citation>
    <scope>NUCLEOTIDE SEQUENCE [LARGE SCALE GENOMIC DNA]</scope>
    <source>
        <strain evidence="3 4">WR041</strain>
    </source>
</reference>
<dbReference type="Pfam" id="PF01364">
    <property type="entry name" value="Peptidase_C25"/>
    <property type="match status" value="1"/>
</dbReference>
<keyword evidence="1" id="KW-0732">Signal</keyword>
<dbReference type="InterPro" id="IPR026444">
    <property type="entry name" value="Secre_tail"/>
</dbReference>
<organism evidence="3 4">
    <name type="scientific">Prevotella herbatica</name>
    <dbReference type="NCBI Taxonomy" id="2801997"/>
    <lineage>
        <taxon>Bacteria</taxon>
        <taxon>Pseudomonadati</taxon>
        <taxon>Bacteroidota</taxon>
        <taxon>Bacteroidia</taxon>
        <taxon>Bacteroidales</taxon>
        <taxon>Prevotellaceae</taxon>
        <taxon>Prevotella</taxon>
    </lineage>
</organism>
<dbReference type="NCBIfam" id="NF033707">
    <property type="entry name" value="T9SS_sortase"/>
    <property type="match status" value="1"/>
</dbReference>
<gene>
    <name evidence="3" type="ORF">prwr041_14620</name>
</gene>
<dbReference type="NCBIfam" id="TIGR04183">
    <property type="entry name" value="Por_Secre_tail"/>
    <property type="match status" value="1"/>
</dbReference>
<sequence length="1022" mass="112715">MLSSGRWAKIKIASSGVFELTDALIRKAGFSDISKVHVYGYGGNLQNEVLNEDELITNDDLKEVALCNVNGKRLFYGRGSISWSSNDASRRTRNPYSDYGYYFITQNDIEPQTVDSATFINSFYPSADDYHSFYEVDGYSWYHGGRNLFDKEEITIGNSKNIILNNTANAKSGKLSVNVSAGNNSMVQVMLNDSILGTLDISLGSYDNGNEAGNTYYINNLKNEENVSIKALSGGPIRMDYVSMAWDTPIAAPDISKGTFPIPEYVSNISNQNHHADKQADMVIIISTSGKLLEQAERLKKFHETHDSLSVNIVKADELYNEFSSGTPDANAYRKYLKMLYDRATTTAEAPKYLLLFGDGVWDNRMLTADTKTYDKDDYLLCYESENSFNSITCYVDDGFYALLDDGEGGDPQRKDTPDISVGRFPVTSAAEAKIMVDKTINYVTNENAGAWQNTMMFMGDDGNQNLHMDDANTAADMMAEKYPNYLIKKVIWDAYKRETSTTGNTYPDVTKIIKQQQATGALIMDYAGHGSEIMISHEAVLGLNDFATFKNKALPLWITASCDIMPFDGTTATIGEAAVLNENGGAVAFFGTTRTVYAQYNKVLNMAYLNYVLDYTGGKANTIGDAQRLAKTEMIITGKDLTTNKLQYSLLGDPAISLIKPRQNIVVDSINGISTLSSTLPIFKGGSIAKISGHVENTTSLTGIITATVRDSKELITCRLNDPTEADSAFEYYDRTKLLYNGSDSVRAGKFAFSFAVPKDINYSDGTGLINLYAVNNDRSITANGHSDHFKVGGSDVDANDSIGPAIYCYLNSPSFENGGNVNTTPYFVAQIKDENGINVTGSGIGHNLELIIDGKATMTYNLNDNFSYDFGTYKSGTTYYNIPELTEGRHKLQFRSWDILNNSSTAQLDFNVVNRLEPNLFGVSLSNNPATTTTTFIVNHDRTGSDMDVQIEVFDMSGRILWKHSETAIPTSSVYTVTWDLCTDGGNRLHTGVYLYRVKISSEGSSKVSKSHKLIVIDNN</sequence>
<dbReference type="EMBL" id="AP024484">
    <property type="protein sequence ID" value="BCS85569.1"/>
    <property type="molecule type" value="Genomic_DNA"/>
</dbReference>
<dbReference type="Proteomes" id="UP001319045">
    <property type="component" value="Chromosome"/>
</dbReference>
<dbReference type="InterPro" id="IPR001769">
    <property type="entry name" value="Gingipain"/>
</dbReference>
<evidence type="ECO:0000259" key="2">
    <source>
        <dbReference type="Pfam" id="PF01364"/>
    </source>
</evidence>
<dbReference type="SUPFAM" id="SSF52129">
    <property type="entry name" value="Caspase-like"/>
    <property type="match status" value="1"/>
</dbReference>
<accession>A0ABN6EI88</accession>
<evidence type="ECO:0000256" key="1">
    <source>
        <dbReference type="ARBA" id="ARBA00022729"/>
    </source>
</evidence>
<keyword evidence="4" id="KW-1185">Reference proteome</keyword>
<dbReference type="CDD" id="cd02258">
    <property type="entry name" value="Peptidase_C25_N"/>
    <property type="match status" value="1"/>
</dbReference>
<dbReference type="Gene3D" id="3.40.50.10390">
    <property type="entry name" value="Gingipain r, domain 1"/>
    <property type="match status" value="1"/>
</dbReference>
<evidence type="ECO:0000313" key="3">
    <source>
        <dbReference type="EMBL" id="BCS85569.1"/>
    </source>
</evidence>
<dbReference type="InterPro" id="IPR029031">
    <property type="entry name" value="Gingipain_N_sf"/>
</dbReference>
<feature type="domain" description="Gingipain" evidence="2">
    <location>
        <begin position="284"/>
        <end position="659"/>
    </location>
</feature>
<dbReference type="InterPro" id="IPR029030">
    <property type="entry name" value="Caspase-like_dom_sf"/>
</dbReference>
<evidence type="ECO:0000313" key="4">
    <source>
        <dbReference type="Proteomes" id="UP001319045"/>
    </source>
</evidence>
<protein>
    <submittedName>
        <fullName evidence="3">Peptidase_C25_N and Por_Secre_tail domain-containing protein</fullName>
    </submittedName>
</protein>
<proteinExistence type="predicted"/>
<dbReference type="Gene3D" id="2.60.40.4070">
    <property type="match status" value="1"/>
</dbReference>
<dbReference type="Gene3D" id="3.40.50.1460">
    <property type="match status" value="1"/>
</dbReference>